<comment type="similarity">
    <text evidence="1">Belongs to the CdaR family.</text>
</comment>
<dbReference type="InterPro" id="IPR003018">
    <property type="entry name" value="GAF"/>
</dbReference>
<dbReference type="InterPro" id="IPR041522">
    <property type="entry name" value="CdaR_GGDEF"/>
</dbReference>
<accession>A0ABS4QR89</accession>
<dbReference type="Proteomes" id="UP001519325">
    <property type="component" value="Unassembled WGS sequence"/>
</dbReference>
<sequence length="629" mass="67365">MDSAVSAILEGIHAGIPQYELEAKVAAAVAGGDLTPAAGAAARDLWLRVAERSRREEVLRALHDTATDLTGIRDVEAVLQAIVGRTRTLSGSDMAYLSLNDHASDETYIRKSDGVVTEAYRMLRMPIGTGVVGRAAAGVTSYQSADYLGDPEIIHLPQVDAIVRAEGVRSILGVPMYLHGKAIGALLVADRTPRDYPAETVDLLDTIGKHAAVALDNAERFSAIRGALERLGQEQASRQHEMSELQSLMALDRRLIETVIGGGGYEAFADLARHIVASRVAVLDAADGVLAARGGEHWAARVSELATGALAGPLRMAAATGEPRECHSGGDTFLLVPARTAGGHLATLVLADRLPDLPAGLVERLSIFLTILRLFDRAAHDAAQQLQIEVLDDLLSGREVSTDRKRQRASRFGLRPTDDLTVVVLAAPGADQRRMAARLRSAVQTPRALIARYNDDFCVVATDDGSVAERIRAALADEPSPPTLGFAGPATGFDRLSASYRQARRALATLLMLGRTGASLDGARLGAVGLLLDAAHTLDPAFSPLTEIQPLLDYDAQHRTALTETAWAHLEFGANIARTAEELFIHRNTVRQRLTRIGGLLGEDWLDGPRRLEIHLAVRVWKLAGSGLD</sequence>
<comment type="caution">
    <text evidence="3">The sequence shown here is derived from an EMBL/GenBank/DDBJ whole genome shotgun (WGS) entry which is preliminary data.</text>
</comment>
<dbReference type="Pfam" id="PF17853">
    <property type="entry name" value="GGDEF_2"/>
    <property type="match status" value="1"/>
</dbReference>
<feature type="domain" description="GAF" evidence="2">
    <location>
        <begin position="74"/>
        <end position="225"/>
    </location>
</feature>
<dbReference type="SUPFAM" id="SSF55781">
    <property type="entry name" value="GAF domain-like"/>
    <property type="match status" value="1"/>
</dbReference>
<evidence type="ECO:0000313" key="4">
    <source>
        <dbReference type="Proteomes" id="UP001519325"/>
    </source>
</evidence>
<dbReference type="InterPro" id="IPR042070">
    <property type="entry name" value="PucR_C-HTH_sf"/>
</dbReference>
<dbReference type="InterPro" id="IPR025736">
    <property type="entry name" value="PucR_C-HTH_dom"/>
</dbReference>
<keyword evidence="4" id="KW-1185">Reference proteome</keyword>
<proteinExistence type="inferred from homology"/>
<evidence type="ECO:0000259" key="2">
    <source>
        <dbReference type="SMART" id="SM00065"/>
    </source>
</evidence>
<evidence type="ECO:0000313" key="3">
    <source>
        <dbReference type="EMBL" id="MBP2194226.1"/>
    </source>
</evidence>
<gene>
    <name evidence="3" type="ORF">BJ987_007127</name>
</gene>
<reference evidence="3 4" key="1">
    <citation type="submission" date="2021-03" db="EMBL/GenBank/DDBJ databases">
        <title>Sequencing the genomes of 1000 actinobacteria strains.</title>
        <authorList>
            <person name="Klenk H.-P."/>
        </authorList>
    </citation>
    <scope>NUCLEOTIDE SEQUENCE [LARGE SCALE GENOMIC DNA]</scope>
    <source>
        <strain evidence="3 4">DSM 45516</strain>
    </source>
</reference>
<dbReference type="Pfam" id="PF13556">
    <property type="entry name" value="HTH_30"/>
    <property type="match status" value="1"/>
</dbReference>
<dbReference type="RefSeq" id="WP_209897379.1">
    <property type="nucleotide sequence ID" value="NZ_JAGGMR010000001.1"/>
</dbReference>
<dbReference type="SMART" id="SM00065">
    <property type="entry name" value="GAF"/>
    <property type="match status" value="1"/>
</dbReference>
<name>A0ABS4QR89_9NOCA</name>
<dbReference type="Gene3D" id="1.10.10.2840">
    <property type="entry name" value="PucR C-terminal helix-turn-helix domain"/>
    <property type="match status" value="1"/>
</dbReference>
<organism evidence="3 4">
    <name type="scientific">Nocardia goodfellowii</name>
    <dbReference type="NCBI Taxonomy" id="882446"/>
    <lineage>
        <taxon>Bacteria</taxon>
        <taxon>Bacillati</taxon>
        <taxon>Actinomycetota</taxon>
        <taxon>Actinomycetes</taxon>
        <taxon>Mycobacteriales</taxon>
        <taxon>Nocardiaceae</taxon>
        <taxon>Nocardia</taxon>
    </lineage>
</organism>
<dbReference type="EMBL" id="JAGGMR010000001">
    <property type="protein sequence ID" value="MBP2194226.1"/>
    <property type="molecule type" value="Genomic_DNA"/>
</dbReference>
<evidence type="ECO:0000256" key="1">
    <source>
        <dbReference type="ARBA" id="ARBA00006754"/>
    </source>
</evidence>
<protein>
    <submittedName>
        <fullName evidence="3">GAF domain-containing protein</fullName>
    </submittedName>
</protein>
<dbReference type="InterPro" id="IPR051448">
    <property type="entry name" value="CdaR-like_regulators"/>
</dbReference>
<dbReference type="PANTHER" id="PTHR33744:SF1">
    <property type="entry name" value="DNA-BINDING TRANSCRIPTIONAL ACTIVATOR ADER"/>
    <property type="match status" value="1"/>
</dbReference>
<dbReference type="InterPro" id="IPR029016">
    <property type="entry name" value="GAF-like_dom_sf"/>
</dbReference>
<dbReference type="PANTHER" id="PTHR33744">
    <property type="entry name" value="CARBOHYDRATE DIACID REGULATOR"/>
    <property type="match status" value="1"/>
</dbReference>
<dbReference type="Gene3D" id="3.30.450.40">
    <property type="match status" value="1"/>
</dbReference>
<dbReference type="Pfam" id="PF13185">
    <property type="entry name" value="GAF_2"/>
    <property type="match status" value="1"/>
</dbReference>